<evidence type="ECO:0000256" key="4">
    <source>
        <dbReference type="SAM" id="MobiDB-lite"/>
    </source>
</evidence>
<evidence type="ECO:0000256" key="2">
    <source>
        <dbReference type="ARBA" id="ARBA00023125"/>
    </source>
</evidence>
<comment type="caution">
    <text evidence="6">The sequence shown here is derived from an EMBL/GenBank/DDBJ whole genome shotgun (WGS) entry which is preliminary data.</text>
</comment>
<keyword evidence="3" id="KW-0233">DNA recombination</keyword>
<sequence length="373" mass="42403">MSVRQRIKKMELGAALDKYYGCASVQKRGYLQEFYRINVIKRSTLSRRLMHEITSVDIADYRDQRLSEVSDKTGRVCSPATVRLELALLSALYNLARIEWGTCTHNPVEHVRKPPASRGRTRRLTSQEERKIGRALTKRNLELTAIFQLALETAMRQGEILSLRWEHIDLHIGVAHLPLTKNGSERDVPLSFKARKVLREYAGPVSGPVFNYTSNGFKSAWREVIKDLGIVDLHFHDLRHEAISRLFELGTLNVMEIAAISGHKSLAMLKRYTHLRATQLVGKLDVRKRQAQKLAALFVPYPAELERSDNGIALRFPDLEHPLLHAQTKEDVIRNASFELLRIQALAARSGERLPPPGNIKANDPTRVLIHPL</sequence>
<dbReference type="Pfam" id="PF00589">
    <property type="entry name" value="Phage_integrase"/>
    <property type="match status" value="1"/>
</dbReference>
<evidence type="ECO:0000259" key="5">
    <source>
        <dbReference type="PROSITE" id="PS51898"/>
    </source>
</evidence>
<dbReference type="SUPFAM" id="SSF56349">
    <property type="entry name" value="DNA breaking-rejoining enzymes"/>
    <property type="match status" value="1"/>
</dbReference>
<evidence type="ECO:0000256" key="1">
    <source>
        <dbReference type="ARBA" id="ARBA00022908"/>
    </source>
</evidence>
<dbReference type="GO" id="GO:0015074">
    <property type="term" value="P:DNA integration"/>
    <property type="evidence" value="ECO:0007669"/>
    <property type="project" value="UniProtKB-KW"/>
</dbReference>
<dbReference type="InterPro" id="IPR013762">
    <property type="entry name" value="Integrase-like_cat_sf"/>
</dbReference>
<dbReference type="InterPro" id="IPR010998">
    <property type="entry name" value="Integrase_recombinase_N"/>
</dbReference>
<dbReference type="CDD" id="cd00796">
    <property type="entry name" value="INT_Rci_Hp1_C"/>
    <property type="match status" value="1"/>
</dbReference>
<dbReference type="InterPro" id="IPR011010">
    <property type="entry name" value="DNA_brk_join_enz"/>
</dbReference>
<dbReference type="GO" id="GO:0006310">
    <property type="term" value="P:DNA recombination"/>
    <property type="evidence" value="ECO:0007669"/>
    <property type="project" value="UniProtKB-KW"/>
</dbReference>
<protein>
    <submittedName>
        <fullName evidence="6">Site-specific integrase</fullName>
    </submittedName>
</protein>
<dbReference type="GO" id="GO:0003677">
    <property type="term" value="F:DNA binding"/>
    <property type="evidence" value="ECO:0007669"/>
    <property type="project" value="UniProtKB-KW"/>
</dbReference>
<dbReference type="Gene3D" id="1.10.443.10">
    <property type="entry name" value="Intergrase catalytic core"/>
    <property type="match status" value="1"/>
</dbReference>
<dbReference type="InterPro" id="IPR050090">
    <property type="entry name" value="Tyrosine_recombinase_XerCD"/>
</dbReference>
<feature type="compositionally biased region" description="Basic residues" evidence="4">
    <location>
        <begin position="113"/>
        <end position="123"/>
    </location>
</feature>
<keyword evidence="2" id="KW-0238">DNA-binding</keyword>
<feature type="domain" description="Tyr recombinase" evidence="5">
    <location>
        <begin position="119"/>
        <end position="285"/>
    </location>
</feature>
<keyword evidence="1" id="KW-0229">DNA integration</keyword>
<reference evidence="6" key="1">
    <citation type="submission" date="2019-07" db="EMBL/GenBank/DDBJ databases">
        <authorList>
            <consortium name="PulseNet: The National Subtyping Network for Foodborne Disease Surveillance"/>
            <person name="Tarr C.L."/>
            <person name="Trees E."/>
            <person name="Katz L.S."/>
            <person name="Carleton-Romer H.A."/>
            <person name="Stroika S."/>
            <person name="Kucerova Z."/>
            <person name="Roache K.F."/>
            <person name="Sabol A.L."/>
            <person name="Besser J."/>
            <person name="Gerner-Smidt P."/>
        </authorList>
    </citation>
    <scope>NUCLEOTIDE SEQUENCE</scope>
    <source>
        <strain evidence="6">PNUSAS081329</strain>
    </source>
</reference>
<gene>
    <name evidence="6" type="ORF">FNG02_14885</name>
</gene>
<dbReference type="PROSITE" id="PS51898">
    <property type="entry name" value="TYR_RECOMBINASE"/>
    <property type="match status" value="1"/>
</dbReference>
<dbReference type="PANTHER" id="PTHR30349">
    <property type="entry name" value="PHAGE INTEGRASE-RELATED"/>
    <property type="match status" value="1"/>
</dbReference>
<accession>A0A5Y2ZXJ5</accession>
<organism evidence="6">
    <name type="scientific">Salmonella enterica</name>
    <name type="common">Salmonella choleraesuis</name>
    <dbReference type="NCBI Taxonomy" id="28901"/>
    <lineage>
        <taxon>Bacteria</taxon>
        <taxon>Pseudomonadati</taxon>
        <taxon>Pseudomonadota</taxon>
        <taxon>Gammaproteobacteria</taxon>
        <taxon>Enterobacterales</taxon>
        <taxon>Enterobacteriaceae</taxon>
        <taxon>Salmonella</taxon>
    </lineage>
</organism>
<dbReference type="Gene3D" id="1.10.150.130">
    <property type="match status" value="1"/>
</dbReference>
<dbReference type="AlphaFoldDB" id="A0A5Y2ZXJ5"/>
<name>A0A5Y2ZXJ5_SALER</name>
<proteinExistence type="predicted"/>
<evidence type="ECO:0000313" key="6">
    <source>
        <dbReference type="EMBL" id="ECG8066760.1"/>
    </source>
</evidence>
<dbReference type="PANTHER" id="PTHR30349:SF94">
    <property type="entry name" value="INTEGRASE_RECOMBINASE HI_1414-RELATED"/>
    <property type="match status" value="1"/>
</dbReference>
<dbReference type="InterPro" id="IPR002104">
    <property type="entry name" value="Integrase_catalytic"/>
</dbReference>
<feature type="region of interest" description="Disordered" evidence="4">
    <location>
        <begin position="110"/>
        <end position="129"/>
    </location>
</feature>
<dbReference type="EMBL" id="AAIPPN010000005">
    <property type="protein sequence ID" value="ECG8066760.1"/>
    <property type="molecule type" value="Genomic_DNA"/>
</dbReference>
<evidence type="ECO:0000256" key="3">
    <source>
        <dbReference type="ARBA" id="ARBA00023172"/>
    </source>
</evidence>